<dbReference type="SUPFAM" id="SSF101936">
    <property type="entry name" value="DNA-binding pseudobarrel domain"/>
    <property type="match status" value="2"/>
</dbReference>
<comment type="subcellular location">
    <subcellularLocation>
        <location evidence="1">Nucleus</location>
    </subcellularLocation>
</comment>
<keyword evidence="2" id="KW-0805">Transcription regulation</keyword>
<dbReference type="Pfam" id="PF24626">
    <property type="entry name" value="SH3_Tf2-1"/>
    <property type="match status" value="1"/>
</dbReference>
<protein>
    <submittedName>
        <fullName evidence="8">B3 DNA-binding domain protein</fullName>
    </submittedName>
</protein>
<dbReference type="HOGENOM" id="CLU_341767_0_0_1"/>
<evidence type="ECO:0000256" key="2">
    <source>
        <dbReference type="ARBA" id="ARBA00023015"/>
    </source>
</evidence>
<keyword evidence="3 8" id="KW-0238">DNA-binding</keyword>
<proteinExistence type="predicted"/>
<dbReference type="Proteomes" id="UP000002051">
    <property type="component" value="Unassembled WGS sequence"/>
</dbReference>
<evidence type="ECO:0000259" key="6">
    <source>
        <dbReference type="PROSITE" id="PS50863"/>
    </source>
</evidence>
<evidence type="ECO:0000256" key="4">
    <source>
        <dbReference type="ARBA" id="ARBA00023163"/>
    </source>
</evidence>
<sequence length="830" mass="95437">MSLHHPKEFLKIVQHHELHNGELRVPKKFVEKYWKRIPNPVILRLPNGAQKEIFWVERDGDIWFKRNWENFAKSLKHGYALVFKYLGGPYFKVKIFGHNTLEKDYSNIKFIDESCEGREEVVQEVQRRKNGKRKISQQKITGSNKGGIIKKAKKCSTISEKENNENPSFELEMSQTYAHGYTLRIPSDFSRTYLNENLKGSSGSIRFGENMPMKVKVRFQDIKNNRTCIVTSGWKPFAKKYNLQVGDKCKFVMTQLQPLSFTITITQAKGYEGMISCDDDIGKRIGIEGSSRSCHVLPNLEGSNVMKPITIEIRVNSTYPYIGHEFFKRHKECHGEFVELTNGGKSWLVKVKYYQSTGFRFYAGDEGKRQARVLIRRYNPMLIVLMETHCQFARVANFWQGLGYVKCAISKATGHAGELELLEQFRDLSLVCEVSPQSVKLEMLKIDSEFMNSIKEAQKADVKFVDLFIGGTQTEDSDFKVDDQGVLRFRGRICIPDDDEMRKMILEESHISSLSIHPGAIKMYHDLKKLFWWSGLKRDVAQFKSLQEALGSKLKLSSAYHPQTDGQSERTIQSLEDLLRVCVLEQGGTWDSHLPLIEFMYNNSYHSSIGMTPFEALYGRRCRTPLCWFESGESVVLGPDIVQQTTEKVKLIQEKMKALQSRQKSYHDKRRKDLEFQEGDHVFLRVTLVIGVGRALKSKKLTPRFIGPYQISERIGTVAYRYVSDPSHVIPRDDVQVRDNLTVETLPVRIEGREVKTLRGKEIPLVKVVWEGADGESLTWELESKMLESYPELFTSCPGAFALYVGGLMPCEYNYTLYVEGSMPWLVPHG</sequence>
<reference evidence="8 10" key="1">
    <citation type="journal article" date="2011" name="Nature">
        <title>The Medicago genome provides insight into the evolution of rhizobial symbioses.</title>
        <authorList>
            <person name="Young N.D."/>
            <person name="Debelle F."/>
            <person name="Oldroyd G.E."/>
            <person name="Geurts R."/>
            <person name="Cannon S.B."/>
            <person name="Udvardi M.K."/>
            <person name="Benedito V.A."/>
            <person name="Mayer K.F."/>
            <person name="Gouzy J."/>
            <person name="Schoof H."/>
            <person name="Van de Peer Y."/>
            <person name="Proost S."/>
            <person name="Cook D.R."/>
            <person name="Meyers B.C."/>
            <person name="Spannagl M."/>
            <person name="Cheung F."/>
            <person name="De Mita S."/>
            <person name="Krishnakumar V."/>
            <person name="Gundlach H."/>
            <person name="Zhou S."/>
            <person name="Mudge J."/>
            <person name="Bharti A.K."/>
            <person name="Murray J.D."/>
            <person name="Naoumkina M.A."/>
            <person name="Rosen B."/>
            <person name="Silverstein K.A."/>
            <person name="Tang H."/>
            <person name="Rombauts S."/>
            <person name="Zhao P.X."/>
            <person name="Zhou P."/>
            <person name="Barbe V."/>
            <person name="Bardou P."/>
            <person name="Bechner M."/>
            <person name="Bellec A."/>
            <person name="Berger A."/>
            <person name="Berges H."/>
            <person name="Bidwell S."/>
            <person name="Bisseling T."/>
            <person name="Choisne N."/>
            <person name="Couloux A."/>
            <person name="Denny R."/>
            <person name="Deshpande S."/>
            <person name="Dai X."/>
            <person name="Doyle J.J."/>
            <person name="Dudez A.M."/>
            <person name="Farmer A.D."/>
            <person name="Fouteau S."/>
            <person name="Franken C."/>
            <person name="Gibelin C."/>
            <person name="Gish J."/>
            <person name="Goldstein S."/>
            <person name="Gonzalez A.J."/>
            <person name="Green P.J."/>
            <person name="Hallab A."/>
            <person name="Hartog M."/>
            <person name="Hua A."/>
            <person name="Humphray S.J."/>
            <person name="Jeong D.H."/>
            <person name="Jing Y."/>
            <person name="Jocker A."/>
            <person name="Kenton S.M."/>
            <person name="Kim D.J."/>
            <person name="Klee K."/>
            <person name="Lai H."/>
            <person name="Lang C."/>
            <person name="Lin S."/>
            <person name="Macmil S.L."/>
            <person name="Magdelenat G."/>
            <person name="Matthews L."/>
            <person name="McCorrison J."/>
            <person name="Monaghan E.L."/>
            <person name="Mun J.H."/>
            <person name="Najar F.Z."/>
            <person name="Nicholson C."/>
            <person name="Noirot C."/>
            <person name="O'Bleness M."/>
            <person name="Paule C.R."/>
            <person name="Poulain J."/>
            <person name="Prion F."/>
            <person name="Qin B."/>
            <person name="Qu C."/>
            <person name="Retzel E.F."/>
            <person name="Riddle C."/>
            <person name="Sallet E."/>
            <person name="Samain S."/>
            <person name="Samson N."/>
            <person name="Sanders I."/>
            <person name="Saurat O."/>
            <person name="Scarpelli C."/>
            <person name="Schiex T."/>
            <person name="Segurens B."/>
            <person name="Severin A.J."/>
            <person name="Sherrier D.J."/>
            <person name="Shi R."/>
            <person name="Sims S."/>
            <person name="Singer S.R."/>
            <person name="Sinharoy S."/>
            <person name="Sterck L."/>
            <person name="Viollet A."/>
            <person name="Wang B.B."/>
            <person name="Wang K."/>
            <person name="Wang M."/>
            <person name="Wang X."/>
            <person name="Warfsmann J."/>
            <person name="Weissenbach J."/>
            <person name="White D.D."/>
            <person name="White J.D."/>
            <person name="Wiley G.B."/>
            <person name="Wincker P."/>
            <person name="Xing Y."/>
            <person name="Yang L."/>
            <person name="Yao Z."/>
            <person name="Ying F."/>
            <person name="Zhai J."/>
            <person name="Zhou L."/>
            <person name="Zuber A."/>
            <person name="Denarie J."/>
            <person name="Dixon R.A."/>
            <person name="May G.D."/>
            <person name="Schwartz D.C."/>
            <person name="Rogers J."/>
            <person name="Quetier F."/>
            <person name="Town C.D."/>
            <person name="Roe B.A."/>
        </authorList>
    </citation>
    <scope>NUCLEOTIDE SEQUENCE [LARGE SCALE GENOMIC DNA]</scope>
    <source>
        <strain evidence="8">A17</strain>
        <strain evidence="9 10">cv. Jemalong A17</strain>
    </source>
</reference>
<dbReference type="EMBL" id="CM001217">
    <property type="protein sequence ID" value="KEH41436.1"/>
    <property type="molecule type" value="Genomic_DNA"/>
</dbReference>
<dbReference type="SUPFAM" id="SSF53098">
    <property type="entry name" value="Ribonuclease H-like"/>
    <property type="match status" value="1"/>
</dbReference>
<dbReference type="InterPro" id="IPR056924">
    <property type="entry name" value="SH3_Tf2-1"/>
</dbReference>
<evidence type="ECO:0000313" key="8">
    <source>
        <dbReference type="EMBL" id="KEH41436.1"/>
    </source>
</evidence>
<evidence type="ECO:0000256" key="1">
    <source>
        <dbReference type="ARBA" id="ARBA00004123"/>
    </source>
</evidence>
<dbReference type="SMART" id="SM01019">
    <property type="entry name" value="B3"/>
    <property type="match status" value="2"/>
</dbReference>
<dbReference type="InterPro" id="IPR003340">
    <property type="entry name" value="B3_DNA-bd"/>
</dbReference>
<dbReference type="Gene3D" id="3.30.420.10">
    <property type="entry name" value="Ribonuclease H-like superfamily/Ribonuclease H"/>
    <property type="match status" value="1"/>
</dbReference>
<accession>A0A072VIL9</accession>
<dbReference type="CDD" id="cd10017">
    <property type="entry name" value="B3_DNA"/>
    <property type="match status" value="2"/>
</dbReference>
<keyword evidence="4" id="KW-0804">Transcription</keyword>
<name>A0A072VIL9_MEDTR</name>
<reference evidence="9" key="3">
    <citation type="submission" date="2015-04" db="UniProtKB">
        <authorList>
            <consortium name="EnsemblPlants"/>
        </authorList>
    </citation>
    <scope>IDENTIFICATION</scope>
    <source>
        <strain evidence="9">cv. Jemalong A17</strain>
    </source>
</reference>
<dbReference type="GO" id="GO:0015074">
    <property type="term" value="P:DNA integration"/>
    <property type="evidence" value="ECO:0007669"/>
    <property type="project" value="InterPro"/>
</dbReference>
<evidence type="ECO:0000256" key="5">
    <source>
        <dbReference type="ARBA" id="ARBA00023242"/>
    </source>
</evidence>
<dbReference type="PROSITE" id="PS50863">
    <property type="entry name" value="B3"/>
    <property type="match status" value="1"/>
</dbReference>
<evidence type="ECO:0000313" key="9">
    <source>
        <dbReference type="EnsemblPlants" id="KEH41436"/>
    </source>
</evidence>
<dbReference type="InterPro" id="IPR041588">
    <property type="entry name" value="Integrase_H2C2"/>
</dbReference>
<dbReference type="PANTHER" id="PTHR45835">
    <property type="entry name" value="YALI0A06105P"/>
    <property type="match status" value="1"/>
</dbReference>
<dbReference type="PROSITE" id="PS50994">
    <property type="entry name" value="INTEGRASE"/>
    <property type="match status" value="1"/>
</dbReference>
<dbReference type="Gene3D" id="1.10.340.70">
    <property type="match status" value="1"/>
</dbReference>
<dbReference type="Pfam" id="PF02362">
    <property type="entry name" value="B3"/>
    <property type="match status" value="2"/>
</dbReference>
<dbReference type="AlphaFoldDB" id="A0A072VIL9"/>
<dbReference type="InterPro" id="IPR012337">
    <property type="entry name" value="RNaseH-like_sf"/>
</dbReference>
<evidence type="ECO:0000259" key="7">
    <source>
        <dbReference type="PROSITE" id="PS50994"/>
    </source>
</evidence>
<organism evidence="8 10">
    <name type="scientific">Medicago truncatula</name>
    <name type="common">Barrel medic</name>
    <name type="synonym">Medicago tribuloides</name>
    <dbReference type="NCBI Taxonomy" id="3880"/>
    <lineage>
        <taxon>Eukaryota</taxon>
        <taxon>Viridiplantae</taxon>
        <taxon>Streptophyta</taxon>
        <taxon>Embryophyta</taxon>
        <taxon>Tracheophyta</taxon>
        <taxon>Spermatophyta</taxon>
        <taxon>Magnoliopsida</taxon>
        <taxon>eudicotyledons</taxon>
        <taxon>Gunneridae</taxon>
        <taxon>Pentapetalae</taxon>
        <taxon>rosids</taxon>
        <taxon>fabids</taxon>
        <taxon>Fabales</taxon>
        <taxon>Fabaceae</taxon>
        <taxon>Papilionoideae</taxon>
        <taxon>50 kb inversion clade</taxon>
        <taxon>NPAAA clade</taxon>
        <taxon>Hologalegina</taxon>
        <taxon>IRL clade</taxon>
        <taxon>Trifolieae</taxon>
        <taxon>Medicago</taxon>
    </lineage>
</organism>
<feature type="domain" description="Integrase catalytic" evidence="7">
    <location>
        <begin position="451"/>
        <end position="621"/>
    </location>
</feature>
<dbReference type="InterPro" id="IPR036397">
    <property type="entry name" value="RNaseH_sf"/>
</dbReference>
<evidence type="ECO:0000256" key="3">
    <source>
        <dbReference type="ARBA" id="ARBA00023125"/>
    </source>
</evidence>
<dbReference type="EnsemblPlants" id="KEH41436">
    <property type="protein sequence ID" value="KEH41436"/>
    <property type="gene ID" value="MTR_1g050845"/>
</dbReference>
<evidence type="ECO:0000313" key="10">
    <source>
        <dbReference type="Proteomes" id="UP000002051"/>
    </source>
</evidence>
<dbReference type="Pfam" id="PF17921">
    <property type="entry name" value="Integrase_H2C2"/>
    <property type="match status" value="1"/>
</dbReference>
<dbReference type="InterPro" id="IPR001584">
    <property type="entry name" value="Integrase_cat-core"/>
</dbReference>
<dbReference type="GO" id="GO:0003677">
    <property type="term" value="F:DNA binding"/>
    <property type="evidence" value="ECO:0007669"/>
    <property type="project" value="UniProtKB-KW"/>
</dbReference>
<dbReference type="Gene3D" id="2.40.330.10">
    <property type="entry name" value="DNA-binding pseudobarrel domain"/>
    <property type="match status" value="2"/>
</dbReference>
<gene>
    <name evidence="8" type="ordered locus">MTR_1g050845</name>
</gene>
<feature type="domain" description="TF-B3" evidence="6">
    <location>
        <begin position="168"/>
        <end position="269"/>
    </location>
</feature>
<keyword evidence="5" id="KW-0539">Nucleus</keyword>
<keyword evidence="10" id="KW-1185">Reference proteome</keyword>
<dbReference type="PANTHER" id="PTHR45835:SF99">
    <property type="entry name" value="CHROMO DOMAIN-CONTAINING PROTEIN-RELATED"/>
    <property type="match status" value="1"/>
</dbReference>
<reference evidence="8 10" key="2">
    <citation type="journal article" date="2014" name="BMC Genomics">
        <title>An improved genome release (version Mt4.0) for the model legume Medicago truncatula.</title>
        <authorList>
            <person name="Tang H."/>
            <person name="Krishnakumar V."/>
            <person name="Bidwell S."/>
            <person name="Rosen B."/>
            <person name="Chan A."/>
            <person name="Zhou S."/>
            <person name="Gentzbittel L."/>
            <person name="Childs K.L."/>
            <person name="Yandell M."/>
            <person name="Gundlach H."/>
            <person name="Mayer K.F."/>
            <person name="Schwartz D.C."/>
            <person name="Town C.D."/>
        </authorList>
    </citation>
    <scope>GENOME REANNOTATION</scope>
    <source>
        <strain evidence="8">A17</strain>
        <strain evidence="9 10">cv. Jemalong A17</strain>
    </source>
</reference>
<dbReference type="InterPro" id="IPR015300">
    <property type="entry name" value="DNA-bd_pseudobarrel_sf"/>
</dbReference>
<dbReference type="GO" id="GO:0005634">
    <property type="term" value="C:nucleus"/>
    <property type="evidence" value="ECO:0007669"/>
    <property type="project" value="UniProtKB-SubCell"/>
</dbReference>